<evidence type="ECO:0000256" key="4">
    <source>
        <dbReference type="ARBA" id="ARBA00022729"/>
    </source>
</evidence>
<name>X0WSH9_9ZZZZ</name>
<dbReference type="InterPro" id="IPR039424">
    <property type="entry name" value="SBP_5"/>
</dbReference>
<dbReference type="Gene3D" id="3.40.190.10">
    <property type="entry name" value="Periplasmic binding protein-like II"/>
    <property type="match status" value="1"/>
</dbReference>
<keyword evidence="3" id="KW-0813">Transport</keyword>
<comment type="similarity">
    <text evidence="2">Belongs to the bacterial solute-binding protein 5 family.</text>
</comment>
<dbReference type="Gene3D" id="3.10.105.10">
    <property type="entry name" value="Dipeptide-binding Protein, Domain 3"/>
    <property type="match status" value="1"/>
</dbReference>
<feature type="domain" description="Solute-binding protein family 5" evidence="5">
    <location>
        <begin position="2"/>
        <end position="115"/>
    </location>
</feature>
<evidence type="ECO:0000256" key="1">
    <source>
        <dbReference type="ARBA" id="ARBA00004196"/>
    </source>
</evidence>
<sequence length="206" mass="23375">GLLPPGFPSYQKGLNDEYQGYDPEKAKSLLEAAGYPGGKGFPVVTLWHKTYEPSLPKTAQIVQQMLKQNLGITVELKPATTKFFHSSLVEGLIDFGVHNWQYEYLDPSNFLTIFVPELGRHKDWNDSEYNRLIKAANASPNQAERLSMYTHADSLISRDYAASFLYHMGNAQMWKPYIKGIPMTDLGTQNVVYYFLGMHKIYKAGK</sequence>
<dbReference type="SUPFAM" id="SSF53850">
    <property type="entry name" value="Periplasmic binding protein-like II"/>
    <property type="match status" value="1"/>
</dbReference>
<gene>
    <name evidence="6" type="ORF">S01H1_50468</name>
</gene>
<proteinExistence type="inferred from homology"/>
<evidence type="ECO:0000259" key="5">
    <source>
        <dbReference type="Pfam" id="PF00496"/>
    </source>
</evidence>
<evidence type="ECO:0000313" key="6">
    <source>
        <dbReference type="EMBL" id="GAG15666.1"/>
    </source>
</evidence>
<dbReference type="InterPro" id="IPR000914">
    <property type="entry name" value="SBP_5_dom"/>
</dbReference>
<comment type="subcellular location">
    <subcellularLocation>
        <location evidence="1">Cell envelope</location>
    </subcellularLocation>
</comment>
<dbReference type="PANTHER" id="PTHR30290:SF10">
    <property type="entry name" value="PERIPLASMIC OLIGOPEPTIDE-BINDING PROTEIN-RELATED"/>
    <property type="match status" value="1"/>
</dbReference>
<accession>X0WSH9</accession>
<dbReference type="AlphaFoldDB" id="X0WSH9"/>
<dbReference type="Pfam" id="PF00496">
    <property type="entry name" value="SBP_bac_5"/>
    <property type="match status" value="1"/>
</dbReference>
<comment type="caution">
    <text evidence="6">The sequence shown here is derived from an EMBL/GenBank/DDBJ whole genome shotgun (WGS) entry which is preliminary data.</text>
</comment>
<protein>
    <recommendedName>
        <fullName evidence="5">Solute-binding protein family 5 domain-containing protein</fullName>
    </recommendedName>
</protein>
<evidence type="ECO:0000256" key="2">
    <source>
        <dbReference type="ARBA" id="ARBA00005695"/>
    </source>
</evidence>
<dbReference type="GO" id="GO:1904680">
    <property type="term" value="F:peptide transmembrane transporter activity"/>
    <property type="evidence" value="ECO:0007669"/>
    <property type="project" value="TreeGrafter"/>
</dbReference>
<dbReference type="GO" id="GO:0015833">
    <property type="term" value="P:peptide transport"/>
    <property type="evidence" value="ECO:0007669"/>
    <property type="project" value="TreeGrafter"/>
</dbReference>
<organism evidence="6">
    <name type="scientific">marine sediment metagenome</name>
    <dbReference type="NCBI Taxonomy" id="412755"/>
    <lineage>
        <taxon>unclassified sequences</taxon>
        <taxon>metagenomes</taxon>
        <taxon>ecological metagenomes</taxon>
    </lineage>
</organism>
<evidence type="ECO:0000256" key="3">
    <source>
        <dbReference type="ARBA" id="ARBA00022448"/>
    </source>
</evidence>
<reference evidence="6" key="1">
    <citation type="journal article" date="2014" name="Front. Microbiol.">
        <title>High frequency of phylogenetically diverse reductive dehalogenase-homologous genes in deep subseafloor sedimentary metagenomes.</title>
        <authorList>
            <person name="Kawai M."/>
            <person name="Futagami T."/>
            <person name="Toyoda A."/>
            <person name="Takaki Y."/>
            <person name="Nishi S."/>
            <person name="Hori S."/>
            <person name="Arai W."/>
            <person name="Tsubouchi T."/>
            <person name="Morono Y."/>
            <person name="Uchiyama I."/>
            <person name="Ito T."/>
            <person name="Fujiyama A."/>
            <person name="Inagaki F."/>
            <person name="Takami H."/>
        </authorList>
    </citation>
    <scope>NUCLEOTIDE SEQUENCE</scope>
    <source>
        <strain evidence="6">Expedition CK06-06</strain>
    </source>
</reference>
<dbReference type="EMBL" id="BARS01032517">
    <property type="protein sequence ID" value="GAG15666.1"/>
    <property type="molecule type" value="Genomic_DNA"/>
</dbReference>
<keyword evidence="4" id="KW-0732">Signal</keyword>
<dbReference type="PANTHER" id="PTHR30290">
    <property type="entry name" value="PERIPLASMIC BINDING COMPONENT OF ABC TRANSPORTER"/>
    <property type="match status" value="1"/>
</dbReference>
<feature type="non-terminal residue" evidence="6">
    <location>
        <position position="1"/>
    </location>
</feature>
<dbReference type="GO" id="GO:0030313">
    <property type="term" value="C:cell envelope"/>
    <property type="evidence" value="ECO:0007669"/>
    <property type="project" value="UniProtKB-SubCell"/>
</dbReference>